<dbReference type="InterPro" id="IPR011032">
    <property type="entry name" value="GroES-like_sf"/>
</dbReference>
<evidence type="ECO:0000313" key="5">
    <source>
        <dbReference type="Proteomes" id="UP001161409"/>
    </source>
</evidence>
<keyword evidence="2" id="KW-0560">Oxidoreductase</keyword>
<accession>A0ABQ5TYP2</accession>
<reference evidence="4" key="1">
    <citation type="journal article" date="2014" name="Int. J. Syst. Evol. Microbiol.">
        <title>Complete genome of a new Firmicutes species belonging to the dominant human colonic microbiota ('Ruminococcus bicirculans') reveals two chromosomes and a selective capacity to utilize plant glucans.</title>
        <authorList>
            <consortium name="NISC Comparative Sequencing Program"/>
            <person name="Wegmann U."/>
            <person name="Louis P."/>
            <person name="Goesmann A."/>
            <person name="Henrissat B."/>
            <person name="Duncan S.H."/>
            <person name="Flint H.J."/>
        </authorList>
    </citation>
    <scope>NUCLEOTIDE SEQUENCE</scope>
    <source>
        <strain evidence="4">NBRC 103408</strain>
    </source>
</reference>
<dbReference type="SUPFAM" id="SSF51735">
    <property type="entry name" value="NAD(P)-binding Rossmann-fold domains"/>
    <property type="match status" value="1"/>
</dbReference>
<reference evidence="4" key="2">
    <citation type="submission" date="2023-01" db="EMBL/GenBank/DDBJ databases">
        <title>Draft genome sequence of Sneathiella chinensis strain NBRC 103408.</title>
        <authorList>
            <person name="Sun Q."/>
            <person name="Mori K."/>
        </authorList>
    </citation>
    <scope>NUCLEOTIDE SEQUENCE</scope>
    <source>
        <strain evidence="4">NBRC 103408</strain>
    </source>
</reference>
<proteinExistence type="predicted"/>
<evidence type="ECO:0000313" key="4">
    <source>
        <dbReference type="EMBL" id="GLQ04942.1"/>
    </source>
</evidence>
<dbReference type="InterPro" id="IPR036291">
    <property type="entry name" value="NAD(P)-bd_dom_sf"/>
</dbReference>
<evidence type="ECO:0000259" key="3">
    <source>
        <dbReference type="SMART" id="SM00829"/>
    </source>
</evidence>
<evidence type="ECO:0000256" key="2">
    <source>
        <dbReference type="ARBA" id="ARBA00023002"/>
    </source>
</evidence>
<dbReference type="InterPro" id="IPR020843">
    <property type="entry name" value="ER"/>
</dbReference>
<dbReference type="Gene3D" id="3.90.180.10">
    <property type="entry name" value="Medium-chain alcohol dehydrogenases, catalytic domain"/>
    <property type="match status" value="1"/>
</dbReference>
<gene>
    <name evidence="4" type="primary">qor_1</name>
    <name evidence="4" type="ORF">GCM10007924_01630</name>
</gene>
<dbReference type="InterPro" id="IPR013149">
    <property type="entry name" value="ADH-like_C"/>
</dbReference>
<dbReference type="InterPro" id="IPR047618">
    <property type="entry name" value="QOR-like"/>
</dbReference>
<dbReference type="InterPro" id="IPR002364">
    <property type="entry name" value="Quin_OxRdtase/zeta-crystal_CS"/>
</dbReference>
<organism evidence="4 5">
    <name type="scientific">Sneathiella chinensis</name>
    <dbReference type="NCBI Taxonomy" id="349750"/>
    <lineage>
        <taxon>Bacteria</taxon>
        <taxon>Pseudomonadati</taxon>
        <taxon>Pseudomonadota</taxon>
        <taxon>Alphaproteobacteria</taxon>
        <taxon>Sneathiellales</taxon>
        <taxon>Sneathiellaceae</taxon>
        <taxon>Sneathiella</taxon>
    </lineage>
</organism>
<dbReference type="PANTHER" id="PTHR48106:SF13">
    <property type="entry name" value="QUINONE OXIDOREDUCTASE-RELATED"/>
    <property type="match status" value="1"/>
</dbReference>
<name>A0ABQ5TYP2_9PROT</name>
<dbReference type="PANTHER" id="PTHR48106">
    <property type="entry name" value="QUINONE OXIDOREDUCTASE PIG3-RELATED"/>
    <property type="match status" value="1"/>
</dbReference>
<feature type="domain" description="Enoyl reductase (ER)" evidence="3">
    <location>
        <begin position="11"/>
        <end position="322"/>
    </location>
</feature>
<dbReference type="InterPro" id="IPR013154">
    <property type="entry name" value="ADH-like_N"/>
</dbReference>
<dbReference type="RefSeq" id="WP_169558979.1">
    <property type="nucleotide sequence ID" value="NZ_BSNF01000001.1"/>
</dbReference>
<dbReference type="EMBL" id="BSNF01000001">
    <property type="protein sequence ID" value="GLQ04942.1"/>
    <property type="molecule type" value="Genomic_DNA"/>
</dbReference>
<dbReference type="NCBIfam" id="NF008024">
    <property type="entry name" value="PRK10754.1"/>
    <property type="match status" value="1"/>
</dbReference>
<dbReference type="SMART" id="SM00829">
    <property type="entry name" value="PKS_ER"/>
    <property type="match status" value="1"/>
</dbReference>
<keyword evidence="1" id="KW-0521">NADP</keyword>
<dbReference type="PROSITE" id="PS01162">
    <property type="entry name" value="QOR_ZETA_CRYSTAL"/>
    <property type="match status" value="1"/>
</dbReference>
<dbReference type="Pfam" id="PF00107">
    <property type="entry name" value="ADH_zinc_N"/>
    <property type="match status" value="1"/>
</dbReference>
<sequence>MTKAIVLQEPGGPEVMKWQDVEVGKPGPGEVRVRHNAVGLNFIDVYFRTGLYPSTFPTSIGMEAAGVIEELGDGVSGLSVGDRVAYAGRPIGAYAEARVMPADILIKLPDSIDDETAAAMMLQGMTAEYLLQRTFKVKAGDTILFHAAAGGVGLLACQWAKHIGATIIGTVGSEEKAELARQNGCDHTINYRTENFVDRVREITNGKGVPVVYDSIGKETFEQSLDCLSPRGLMVSYGNSSGPVEGVNLGILAAKGSLYVTRPTLMEYNSKRADLEQSAQDLITLVEQGVLKINIQQRYHLSEAVKAHQDLEGRKTTGSSIFTL</sequence>
<keyword evidence="5" id="KW-1185">Reference proteome</keyword>
<evidence type="ECO:0000256" key="1">
    <source>
        <dbReference type="ARBA" id="ARBA00022857"/>
    </source>
</evidence>
<dbReference type="CDD" id="cd05286">
    <property type="entry name" value="QOR2"/>
    <property type="match status" value="1"/>
</dbReference>
<dbReference type="Gene3D" id="3.40.50.720">
    <property type="entry name" value="NAD(P)-binding Rossmann-like Domain"/>
    <property type="match status" value="1"/>
</dbReference>
<dbReference type="Proteomes" id="UP001161409">
    <property type="component" value="Unassembled WGS sequence"/>
</dbReference>
<comment type="caution">
    <text evidence="4">The sequence shown here is derived from an EMBL/GenBank/DDBJ whole genome shotgun (WGS) entry which is preliminary data.</text>
</comment>
<protein>
    <submittedName>
        <fullName evidence="4">Quinone oxidoreductase</fullName>
    </submittedName>
</protein>
<dbReference type="Pfam" id="PF08240">
    <property type="entry name" value="ADH_N"/>
    <property type="match status" value="1"/>
</dbReference>
<dbReference type="SUPFAM" id="SSF50129">
    <property type="entry name" value="GroES-like"/>
    <property type="match status" value="1"/>
</dbReference>